<protein>
    <recommendedName>
        <fullName evidence="1">F-box domain-containing protein</fullName>
    </recommendedName>
</protein>
<evidence type="ECO:0000313" key="2">
    <source>
        <dbReference type="EMBL" id="MBA4633260.1"/>
    </source>
</evidence>
<reference evidence="2" key="2">
    <citation type="submission" date="2020-07" db="EMBL/GenBank/DDBJ databases">
        <authorList>
            <person name="Vera ALvarez R."/>
            <person name="Arias-Moreno D.M."/>
            <person name="Jimenez-Jacinto V."/>
            <person name="Jimenez-Bremont J.F."/>
            <person name="Swaminathan K."/>
            <person name="Moose S.P."/>
            <person name="Guerrero-Gonzalez M.L."/>
            <person name="Marino-Ramirez L."/>
            <person name="Landsman D."/>
            <person name="Rodriguez-Kessler M."/>
            <person name="Delgado-Sanchez P."/>
        </authorList>
    </citation>
    <scope>NUCLEOTIDE SEQUENCE</scope>
    <source>
        <tissue evidence="2">Cladode</tissue>
    </source>
</reference>
<proteinExistence type="predicted"/>
<organism evidence="2">
    <name type="scientific">Opuntia streptacantha</name>
    <name type="common">Prickly pear cactus</name>
    <name type="synonym">Opuntia cardona</name>
    <dbReference type="NCBI Taxonomy" id="393608"/>
    <lineage>
        <taxon>Eukaryota</taxon>
        <taxon>Viridiplantae</taxon>
        <taxon>Streptophyta</taxon>
        <taxon>Embryophyta</taxon>
        <taxon>Tracheophyta</taxon>
        <taxon>Spermatophyta</taxon>
        <taxon>Magnoliopsida</taxon>
        <taxon>eudicotyledons</taxon>
        <taxon>Gunneridae</taxon>
        <taxon>Pentapetalae</taxon>
        <taxon>Caryophyllales</taxon>
        <taxon>Cactineae</taxon>
        <taxon>Cactaceae</taxon>
        <taxon>Opuntioideae</taxon>
        <taxon>Opuntia</taxon>
    </lineage>
</organism>
<dbReference type="InterPro" id="IPR001810">
    <property type="entry name" value="F-box_dom"/>
</dbReference>
<dbReference type="SUPFAM" id="SSF81383">
    <property type="entry name" value="F-box domain"/>
    <property type="match status" value="1"/>
</dbReference>
<dbReference type="AlphaFoldDB" id="A0A7C9D3I3"/>
<reference evidence="2" key="1">
    <citation type="journal article" date="2013" name="J. Plant Res.">
        <title>Effect of fungi and light on seed germination of three Opuntia species from semiarid lands of central Mexico.</title>
        <authorList>
            <person name="Delgado-Sanchez P."/>
            <person name="Jimenez-Bremont J.F."/>
            <person name="Guerrero-Gonzalez Mde L."/>
            <person name="Flores J."/>
        </authorList>
    </citation>
    <scope>NUCLEOTIDE SEQUENCE</scope>
    <source>
        <tissue evidence="2">Cladode</tissue>
    </source>
</reference>
<dbReference type="PANTHER" id="PTHR31672">
    <property type="entry name" value="BNACNNG10540D PROTEIN"/>
    <property type="match status" value="1"/>
</dbReference>
<dbReference type="InterPro" id="IPR036047">
    <property type="entry name" value="F-box-like_dom_sf"/>
</dbReference>
<evidence type="ECO:0000259" key="1">
    <source>
        <dbReference type="Pfam" id="PF00646"/>
    </source>
</evidence>
<name>A0A7C9D3I3_OPUST</name>
<dbReference type="EMBL" id="GISG01086148">
    <property type="protein sequence ID" value="MBA4633260.1"/>
    <property type="molecule type" value="Transcribed_RNA"/>
</dbReference>
<feature type="domain" description="F-box" evidence="1">
    <location>
        <begin position="18"/>
        <end position="43"/>
    </location>
</feature>
<accession>A0A7C9D3I3</accession>
<sequence>MAASTLPMGILVQELLPRLPVKSLLRFKCVSKFFQTLISTPEFAQRHLRHSLASDDNRLLILVRELLGVYSFHLDSPRFHSVSFFFPQTQAKPWVDPTRKMRPSEKLLMSSGKQTLKAGTSGE</sequence>
<dbReference type="PANTHER" id="PTHR31672:SF13">
    <property type="entry name" value="F-BOX PROTEIN CPR30-LIKE"/>
    <property type="match status" value="1"/>
</dbReference>
<dbReference type="InterPro" id="IPR050796">
    <property type="entry name" value="SCF_F-box_component"/>
</dbReference>
<dbReference type="Pfam" id="PF00646">
    <property type="entry name" value="F-box"/>
    <property type="match status" value="1"/>
</dbReference>